<protein>
    <submittedName>
        <fullName evidence="1">AlNc14C82G5319 protein</fullName>
    </submittedName>
</protein>
<reference evidence="1" key="1">
    <citation type="journal article" date="2011" name="PLoS Biol.">
        <title>Gene gain and loss during evolution of obligate parasitism in the white rust pathogen of Arabidopsis thaliana.</title>
        <authorList>
            <person name="Kemen E."/>
            <person name="Gardiner A."/>
            <person name="Schultz-Larsen T."/>
            <person name="Kemen A.C."/>
            <person name="Balmuth A.L."/>
            <person name="Robert-Seilaniantz A."/>
            <person name="Bailey K."/>
            <person name="Holub E."/>
            <person name="Studholme D.J."/>
            <person name="Maclean D."/>
            <person name="Jones J.D."/>
        </authorList>
    </citation>
    <scope>NUCLEOTIDE SEQUENCE</scope>
</reference>
<sequence length="107" mass="12431">MTTTSLQELLFMEMKIYFSHRGERAEAGVSATSYAVLRQTVHELLIEVQRLREKSGSMQGAFDQLRERMDRFESRDLIKNRLRAVEQGQPRLEGQVDVLMRMKISVA</sequence>
<reference evidence="1" key="2">
    <citation type="submission" date="2011-02" db="EMBL/GenBank/DDBJ databases">
        <authorList>
            <person name="MacLean D."/>
        </authorList>
    </citation>
    <scope>NUCLEOTIDE SEQUENCE</scope>
</reference>
<accession>F0WFC9</accession>
<dbReference type="AlphaFoldDB" id="F0WFC9"/>
<dbReference type="EMBL" id="FR824127">
    <property type="protein sequence ID" value="CCA19911.1"/>
    <property type="molecule type" value="Genomic_DNA"/>
</dbReference>
<dbReference type="HOGENOM" id="CLU_2214881_0_0_1"/>
<evidence type="ECO:0000313" key="1">
    <source>
        <dbReference type="EMBL" id="CCA19911.1"/>
    </source>
</evidence>
<name>F0WFC9_9STRA</name>
<organism evidence="1">
    <name type="scientific">Albugo laibachii Nc14</name>
    <dbReference type="NCBI Taxonomy" id="890382"/>
    <lineage>
        <taxon>Eukaryota</taxon>
        <taxon>Sar</taxon>
        <taxon>Stramenopiles</taxon>
        <taxon>Oomycota</taxon>
        <taxon>Peronosporomycetes</taxon>
        <taxon>Albuginales</taxon>
        <taxon>Albuginaceae</taxon>
        <taxon>Albugo</taxon>
    </lineage>
</organism>
<gene>
    <name evidence="1" type="primary">AlNc14C82G5319</name>
    <name evidence="1" type="ORF">ALNC14_060540</name>
</gene>
<proteinExistence type="predicted"/>